<dbReference type="RefSeq" id="WP_069585369.1">
    <property type="nucleotide sequence ID" value="NZ_LMVM01000023.1"/>
</dbReference>
<reference evidence="4 5" key="1">
    <citation type="journal article" date="2017" name="BMC Genomics">
        <title>Genomic analysis of methanogenic archaea reveals a shift towards energy conservation.</title>
        <authorList>
            <person name="Gilmore S.P."/>
            <person name="Henske J.K."/>
            <person name="Sexton J.A."/>
            <person name="Solomon K.V."/>
            <person name="Seppala S."/>
            <person name="Yoo J.I."/>
            <person name="Huyett L.M."/>
            <person name="Pressman A."/>
            <person name="Cogan J.Z."/>
            <person name="Kivenson V."/>
            <person name="Peng X."/>
            <person name="Tan Y."/>
            <person name="Valentine D.L."/>
            <person name="O'Malley M.A."/>
        </authorList>
    </citation>
    <scope>NUCLEOTIDE SEQUENCE [LARGE SCALE GENOMIC DNA]</scope>
    <source>
        <strain evidence="4 5">M.o.H.</strain>
    </source>
</reference>
<keyword evidence="2" id="KW-0694">RNA-binding</keyword>
<accession>A0A2A2H4T0</accession>
<dbReference type="GO" id="GO:0072344">
    <property type="term" value="P:rescue of stalled ribosome"/>
    <property type="evidence" value="ECO:0007669"/>
    <property type="project" value="UniProtKB-UniRule"/>
</dbReference>
<dbReference type="Proteomes" id="UP000217784">
    <property type="component" value="Unassembled WGS sequence"/>
</dbReference>
<sequence>MKNMSNVDVYAVCHELRDLLKGARVDKAYQPTKDTVLIRFHVAGKGRVDIVFQAGRRIHMTQYPLPNPKIPPNFPMLLRKYIKGATVEDIRQYNFDRIVELHVAKEQKFTLVIELFAKGNIILLDEEGKIILPLKRKLWSDRKISSKEEYKYPPKRGINPLEVKKEELEDVFRNSDSDVIRTLARSGLGGIYSEEILLRSNVQKDLSAAEISSSDLDSIYNTIYELFEPLRTSNFHPQIVSDGKEDVLPLDLKIYENYKKETFETYNEAADEFFSSEVRETIKNEYEDVWGAEVKKFEKRLKIQEETLDKFHKTIKVSKKRGDLLYANYGKIQSILNIIKDAREKYSWNEIASKLKTARKQGLAGADIIESLDKLGNLTLKIEDEVINIDAKVEIPENAEVYYEKAKKAKRKITGVNIAIEKTIKEIEKAKNKKEIEMERVTLPQKRVKKELKWFEKLRWFLSSDGFLVIGGRDANSNEIVVKKYMENNDIYFHSDIHGAPSVVIKSQGKEIPETTIDEAASFAASFSSAWTKGFGSQDVYWVHPDQVSKTPQSGEFVKKGAFIIRGTRNYVRAATLLIAVGVVDYEGERLMAGPLDAVKKYTDNYVIIKPGYTKKEALSREIRHKLNQEHIVTMDDLVRVLPSGKADIVDERDLRRR</sequence>
<evidence type="ECO:0000256" key="2">
    <source>
        <dbReference type="HAMAP-Rule" id="MF_00844"/>
    </source>
</evidence>
<dbReference type="Pfam" id="PF05833">
    <property type="entry name" value="NFACT_N"/>
    <property type="match status" value="1"/>
</dbReference>
<feature type="domain" description="NFACT RNA-binding" evidence="3">
    <location>
        <begin position="457"/>
        <end position="567"/>
    </location>
</feature>
<dbReference type="GO" id="GO:1990112">
    <property type="term" value="C:RQC complex"/>
    <property type="evidence" value="ECO:0007669"/>
    <property type="project" value="TreeGrafter"/>
</dbReference>
<proteinExistence type="inferred from homology"/>
<dbReference type="HAMAP" id="MF_00844_A">
    <property type="entry name" value="RqcH_A"/>
    <property type="match status" value="1"/>
</dbReference>
<dbReference type="EMBL" id="LMVM01000023">
    <property type="protein sequence ID" value="PAV04293.1"/>
    <property type="molecule type" value="Genomic_DNA"/>
</dbReference>
<evidence type="ECO:0000313" key="4">
    <source>
        <dbReference type="EMBL" id="PAV04293.1"/>
    </source>
</evidence>
<evidence type="ECO:0000256" key="1">
    <source>
        <dbReference type="ARBA" id="ARBA00023054"/>
    </source>
</evidence>
<gene>
    <name evidence="2" type="primary">rqcH</name>
    <name evidence="4" type="ORF">ASJ80_05445</name>
</gene>
<comment type="subunit">
    <text evidence="2">Associates with stalled 50S ribosomal subunits.</text>
</comment>
<keyword evidence="2" id="KW-0820">tRNA-binding</keyword>
<keyword evidence="5" id="KW-1185">Reference proteome</keyword>
<keyword evidence="1 2" id="KW-0175">Coiled coil</keyword>
<dbReference type="NCBIfam" id="NF041120">
    <property type="entry name" value="RqcH_arch"/>
    <property type="match status" value="1"/>
</dbReference>
<dbReference type="PANTHER" id="PTHR15239:SF6">
    <property type="entry name" value="RIBOSOME QUALITY CONTROL COMPLEX SUBUNIT NEMF"/>
    <property type="match status" value="1"/>
</dbReference>
<organism evidence="4 5">
    <name type="scientific">Methanobacterium bryantii</name>
    <dbReference type="NCBI Taxonomy" id="2161"/>
    <lineage>
        <taxon>Archaea</taxon>
        <taxon>Methanobacteriati</taxon>
        <taxon>Methanobacteriota</taxon>
        <taxon>Methanomada group</taxon>
        <taxon>Methanobacteria</taxon>
        <taxon>Methanobacteriales</taxon>
        <taxon>Methanobacteriaceae</taxon>
        <taxon>Methanobacterium</taxon>
    </lineage>
</organism>
<dbReference type="Gene3D" id="2.30.310.10">
    <property type="entry name" value="ibrinogen binding protein from staphylococcus aureus domain"/>
    <property type="match status" value="1"/>
</dbReference>
<dbReference type="FunFam" id="2.30.310.10:FF:000003">
    <property type="entry name" value="Zinc knuckle domain containing protein"/>
    <property type="match status" value="1"/>
</dbReference>
<protein>
    <recommendedName>
        <fullName evidence="2">Archaeal Rqc2 homolog aRqcH</fullName>
        <shortName evidence="2">aRqcH</shortName>
    </recommendedName>
</protein>
<dbReference type="OrthoDB" id="10943at2157"/>
<dbReference type="GO" id="GO:0019843">
    <property type="term" value="F:rRNA binding"/>
    <property type="evidence" value="ECO:0007669"/>
    <property type="project" value="UniProtKB-UniRule"/>
</dbReference>
<dbReference type="InterPro" id="IPR043681">
    <property type="entry name" value="RqcH_archaeal"/>
</dbReference>
<name>A0A2A2H4T0_METBR</name>
<dbReference type="InterPro" id="IPR008532">
    <property type="entry name" value="NFACT_RNA-bd"/>
</dbReference>
<feature type="coiled-coil region" evidence="2">
    <location>
        <begin position="413"/>
        <end position="440"/>
    </location>
</feature>
<dbReference type="GO" id="GO:0005737">
    <property type="term" value="C:cytoplasm"/>
    <property type="evidence" value="ECO:0007669"/>
    <property type="project" value="UniProtKB-ARBA"/>
</dbReference>
<dbReference type="PANTHER" id="PTHR15239">
    <property type="entry name" value="NUCLEAR EXPORT MEDIATOR FACTOR NEMF"/>
    <property type="match status" value="1"/>
</dbReference>
<dbReference type="AlphaFoldDB" id="A0A2A2H4T0"/>
<comment type="function">
    <text evidence="2">Probably part of the ribosome quality control system (RQC). May mediate the addition of alanine residues (Ala tailing) to incompletely synthesized nascent chains from stalled ribosomes, leading to their degradation.</text>
</comment>
<evidence type="ECO:0000313" key="5">
    <source>
        <dbReference type="Proteomes" id="UP000217784"/>
    </source>
</evidence>
<dbReference type="GO" id="GO:0000049">
    <property type="term" value="F:tRNA binding"/>
    <property type="evidence" value="ECO:0007669"/>
    <property type="project" value="UniProtKB-UniRule"/>
</dbReference>
<evidence type="ECO:0000259" key="3">
    <source>
        <dbReference type="Pfam" id="PF05670"/>
    </source>
</evidence>
<comment type="caution">
    <text evidence="4">The sequence shown here is derived from an EMBL/GenBank/DDBJ whole genome shotgun (WGS) entry which is preliminary data.</text>
</comment>
<comment type="similarity">
    <text evidence="2">Belongs to the NEMF family.</text>
</comment>
<keyword evidence="2" id="KW-0699">rRNA-binding</keyword>
<keyword evidence="2" id="KW-0648">Protein biosynthesis</keyword>
<dbReference type="GO" id="GO:0043023">
    <property type="term" value="F:ribosomal large subunit binding"/>
    <property type="evidence" value="ECO:0007669"/>
    <property type="project" value="UniProtKB-UniRule"/>
</dbReference>
<dbReference type="Pfam" id="PF05670">
    <property type="entry name" value="NFACT-R_1"/>
    <property type="match status" value="1"/>
</dbReference>
<dbReference type="InterPro" id="IPR051608">
    <property type="entry name" value="RQC_Subunit_NEMF"/>
</dbReference>